<evidence type="ECO:0000313" key="3">
    <source>
        <dbReference type="Proteomes" id="UP000799118"/>
    </source>
</evidence>
<feature type="compositionally biased region" description="Polar residues" evidence="1">
    <location>
        <begin position="108"/>
        <end position="120"/>
    </location>
</feature>
<accession>A0A6A4I4Z2</accession>
<evidence type="ECO:0000313" key="2">
    <source>
        <dbReference type="EMBL" id="KAE9405596.1"/>
    </source>
</evidence>
<dbReference type="AlphaFoldDB" id="A0A6A4I4Z2"/>
<gene>
    <name evidence="2" type="ORF">BT96DRAFT_1015563</name>
</gene>
<keyword evidence="3" id="KW-1185">Reference proteome</keyword>
<name>A0A6A4I4Z2_9AGAR</name>
<dbReference type="Proteomes" id="UP000799118">
    <property type="component" value="Unassembled WGS sequence"/>
</dbReference>
<feature type="compositionally biased region" description="Polar residues" evidence="1">
    <location>
        <begin position="1"/>
        <end position="37"/>
    </location>
</feature>
<feature type="non-terminal residue" evidence="2">
    <location>
        <position position="182"/>
    </location>
</feature>
<proteinExistence type="predicted"/>
<reference evidence="2" key="1">
    <citation type="journal article" date="2019" name="Environ. Microbiol.">
        <title>Fungal ecological strategies reflected in gene transcription - a case study of two litter decomposers.</title>
        <authorList>
            <person name="Barbi F."/>
            <person name="Kohler A."/>
            <person name="Barry K."/>
            <person name="Baskaran P."/>
            <person name="Daum C."/>
            <person name="Fauchery L."/>
            <person name="Ihrmark K."/>
            <person name="Kuo A."/>
            <person name="LaButti K."/>
            <person name="Lipzen A."/>
            <person name="Morin E."/>
            <person name="Grigoriev I.V."/>
            <person name="Henrissat B."/>
            <person name="Lindahl B."/>
            <person name="Martin F."/>
        </authorList>
    </citation>
    <scope>NUCLEOTIDE SEQUENCE</scope>
    <source>
        <strain evidence="2">JB14</strain>
    </source>
</reference>
<feature type="region of interest" description="Disordered" evidence="1">
    <location>
        <begin position="151"/>
        <end position="182"/>
    </location>
</feature>
<dbReference type="EMBL" id="ML769408">
    <property type="protein sequence ID" value="KAE9405596.1"/>
    <property type="molecule type" value="Genomic_DNA"/>
</dbReference>
<protein>
    <submittedName>
        <fullName evidence="2">Uncharacterized protein</fullName>
    </submittedName>
</protein>
<feature type="region of interest" description="Disordered" evidence="1">
    <location>
        <begin position="1"/>
        <end position="45"/>
    </location>
</feature>
<sequence>MSNGTFHPQGYTPSSSQPDGRDGQQSSGLSGSRTQQGNRDHRVARNRALAELRNSLQGFVDDFQQSKRNQKDTDAQFCLRSRFQYDPNVLQPFFSQLERTQREAEQRGSGTRSRSMTTLPTARKKTNTISVENSQRRKRWSGLRRMMTSTIQNPPLLNACPPPPNAIEPRPQKGPKTSPSTY</sequence>
<organism evidence="2 3">
    <name type="scientific">Gymnopus androsaceus JB14</name>
    <dbReference type="NCBI Taxonomy" id="1447944"/>
    <lineage>
        <taxon>Eukaryota</taxon>
        <taxon>Fungi</taxon>
        <taxon>Dikarya</taxon>
        <taxon>Basidiomycota</taxon>
        <taxon>Agaricomycotina</taxon>
        <taxon>Agaricomycetes</taxon>
        <taxon>Agaricomycetidae</taxon>
        <taxon>Agaricales</taxon>
        <taxon>Marasmiineae</taxon>
        <taxon>Omphalotaceae</taxon>
        <taxon>Gymnopus</taxon>
    </lineage>
</organism>
<evidence type="ECO:0000256" key="1">
    <source>
        <dbReference type="SAM" id="MobiDB-lite"/>
    </source>
</evidence>
<feature type="region of interest" description="Disordered" evidence="1">
    <location>
        <begin position="98"/>
        <end position="138"/>
    </location>
</feature>